<keyword evidence="4" id="KW-1185">Reference proteome</keyword>
<dbReference type="InterPro" id="IPR007712">
    <property type="entry name" value="RelE/ParE_toxin"/>
</dbReference>
<gene>
    <name evidence="3" type="ORF">K1J50_12870</name>
</gene>
<dbReference type="InterPro" id="IPR035093">
    <property type="entry name" value="RelE/ParE_toxin_dom_sf"/>
</dbReference>
<protein>
    <submittedName>
        <fullName evidence="3">Type II toxin-antitoxin system RelE/ParE family toxin</fullName>
    </submittedName>
</protein>
<dbReference type="RefSeq" id="WP_220118113.1">
    <property type="nucleotide sequence ID" value="NZ_JAHZUY010000037.1"/>
</dbReference>
<organism evidence="3 4">
    <name type="scientific">Caldovatus aquaticus</name>
    <dbReference type="NCBI Taxonomy" id="2865671"/>
    <lineage>
        <taxon>Bacteria</taxon>
        <taxon>Pseudomonadati</taxon>
        <taxon>Pseudomonadota</taxon>
        <taxon>Alphaproteobacteria</taxon>
        <taxon>Acetobacterales</taxon>
        <taxon>Roseomonadaceae</taxon>
        <taxon>Caldovatus</taxon>
    </lineage>
</organism>
<dbReference type="Pfam" id="PF05016">
    <property type="entry name" value="ParE_toxin"/>
    <property type="match status" value="1"/>
</dbReference>
<comment type="similarity">
    <text evidence="1">Belongs to the RelE toxin family.</text>
</comment>
<dbReference type="InterPro" id="IPR051803">
    <property type="entry name" value="TA_system_RelE-like_toxin"/>
</dbReference>
<reference evidence="3 4" key="1">
    <citation type="submission" date="2021-08" db="EMBL/GenBank/DDBJ databases">
        <title>Caldovatus sediminis gen. nov., sp. nov., a moderately thermophilic bacterium isolated from a hot spring.</title>
        <authorList>
            <person name="Hu C.-J."/>
            <person name="Li W.-J."/>
            <person name="Xian W.-D."/>
        </authorList>
    </citation>
    <scope>NUCLEOTIDE SEQUENCE [LARGE SCALE GENOMIC DNA]</scope>
    <source>
        <strain evidence="3 4">SYSU G05006</strain>
    </source>
</reference>
<feature type="non-terminal residue" evidence="3">
    <location>
        <position position="96"/>
    </location>
</feature>
<dbReference type="Gene3D" id="3.30.2310.20">
    <property type="entry name" value="RelE-like"/>
    <property type="match status" value="1"/>
</dbReference>
<name>A0ABS7F4Z6_9PROT</name>
<evidence type="ECO:0000313" key="3">
    <source>
        <dbReference type="EMBL" id="MBW8270373.1"/>
    </source>
</evidence>
<accession>A0ABS7F4Z6</accession>
<dbReference type="PANTHER" id="PTHR33755">
    <property type="entry name" value="TOXIN PARE1-RELATED"/>
    <property type="match status" value="1"/>
</dbReference>
<evidence type="ECO:0000256" key="2">
    <source>
        <dbReference type="ARBA" id="ARBA00022649"/>
    </source>
</evidence>
<evidence type="ECO:0000256" key="1">
    <source>
        <dbReference type="ARBA" id="ARBA00006226"/>
    </source>
</evidence>
<proteinExistence type="inferred from homology"/>
<keyword evidence="2" id="KW-1277">Toxin-antitoxin system</keyword>
<evidence type="ECO:0000313" key="4">
    <source>
        <dbReference type="Proteomes" id="UP001519924"/>
    </source>
</evidence>
<sequence>MGGKRPAILSAQARRDLAEAAAFIATDNPAAARRLREQVVAAAVRIGAYPRIGVVRPALAPEEVRFLVVPDFPYVIVYRATATPPRILRVLHGARD</sequence>
<dbReference type="Proteomes" id="UP001519924">
    <property type="component" value="Unassembled WGS sequence"/>
</dbReference>
<comment type="caution">
    <text evidence="3">The sequence shown here is derived from an EMBL/GenBank/DDBJ whole genome shotgun (WGS) entry which is preliminary data.</text>
</comment>
<dbReference type="EMBL" id="JAHZUY010000037">
    <property type="protein sequence ID" value="MBW8270373.1"/>
    <property type="molecule type" value="Genomic_DNA"/>
</dbReference>